<organism evidence="1">
    <name type="scientific">Parabacteroides goldsteinii</name>
    <dbReference type="NCBI Taxonomy" id="328812"/>
    <lineage>
        <taxon>Bacteria</taxon>
        <taxon>Pseudomonadati</taxon>
        <taxon>Bacteroidota</taxon>
        <taxon>Bacteroidia</taxon>
        <taxon>Bacteroidales</taxon>
        <taxon>Tannerellaceae</taxon>
        <taxon>Parabacteroides</taxon>
    </lineage>
</organism>
<evidence type="ECO:0000313" key="1">
    <source>
        <dbReference type="EMBL" id="MRY14666.1"/>
    </source>
</evidence>
<name>A0A6G1ZL30_9BACT</name>
<comment type="caution">
    <text evidence="1">The sequence shown here is derived from an EMBL/GenBank/DDBJ whole genome shotgun (WGS) entry which is preliminary data.</text>
</comment>
<proteinExistence type="predicted"/>
<dbReference type="EMBL" id="WKLP01000060">
    <property type="protein sequence ID" value="MRY14666.1"/>
    <property type="molecule type" value="Genomic_DNA"/>
</dbReference>
<accession>A0A6G1ZL30</accession>
<reference evidence="1" key="1">
    <citation type="journal article" date="2019" name="Nat. Med.">
        <title>A library of human gut bacterial isolates paired with longitudinal multiomics data enables mechanistic microbiome research.</title>
        <authorList>
            <person name="Poyet M."/>
            <person name="Groussin M."/>
            <person name="Gibbons S.M."/>
            <person name="Avila-Pacheco J."/>
            <person name="Jiang X."/>
            <person name="Kearney S.M."/>
            <person name="Perrotta A.R."/>
            <person name="Berdy B."/>
            <person name="Zhao S."/>
            <person name="Lieberman T.D."/>
            <person name="Swanson P.K."/>
            <person name="Smith M."/>
            <person name="Roesemann S."/>
            <person name="Alexander J.E."/>
            <person name="Rich S.A."/>
            <person name="Livny J."/>
            <person name="Vlamakis H."/>
            <person name="Clish C."/>
            <person name="Bullock K."/>
            <person name="Deik A."/>
            <person name="Scott J."/>
            <person name="Pierce K.A."/>
            <person name="Xavier R.J."/>
            <person name="Alm E.J."/>
        </authorList>
    </citation>
    <scope>NUCLEOTIDE SEQUENCE</scope>
    <source>
        <strain evidence="1">BIOML-A4</strain>
    </source>
</reference>
<gene>
    <name evidence="1" type="ORF">GKE01_24870</name>
</gene>
<dbReference type="RefSeq" id="WP_010803605.1">
    <property type="nucleotide sequence ID" value="NZ_CAJSYT010000001.1"/>
</dbReference>
<dbReference type="AlphaFoldDB" id="A0A6G1ZL30"/>
<sequence>MTIDRKNINEWGCTLLEGSFDDLLKYPKRKAVTTRDWAESNGIVPDLSEVEFEARTIKLSFFMEAYGELEFWRRYNKLTSDLSATGYREMNLIEGMTNRLRLNAGVKYELPVFLNANRNCSVLDLNFIEDNFTRVSAYPSGGISLRGQFAINGYDFGEFGIGCDDGLEDILKTPALKDPFTDGRNIDLTTIRTQHKTIKLSLWMMAKSVGEFLNNYHAFFTQLSGTGTQSLYINTLGATTQVYYSDCPSYTVEIWQETDIMVRFTISLVIPVVTWVDTGGVTRYRVLQDKELGLLADEQGRIIVFN</sequence>
<protein>
    <submittedName>
        <fullName evidence="1">Uncharacterized protein</fullName>
    </submittedName>
</protein>